<organism evidence="5 6">
    <name type="scientific">Cyclobacterium xiamenense</name>
    <dbReference type="NCBI Taxonomy" id="1297121"/>
    <lineage>
        <taxon>Bacteria</taxon>
        <taxon>Pseudomonadati</taxon>
        <taxon>Bacteroidota</taxon>
        <taxon>Cytophagia</taxon>
        <taxon>Cytophagales</taxon>
        <taxon>Cyclobacteriaceae</taxon>
        <taxon>Cyclobacterium</taxon>
    </lineage>
</organism>
<proteinExistence type="predicted"/>
<dbReference type="STRING" id="1416801.SAMN05192553_102395"/>
<gene>
    <name evidence="5" type="ORF">SAMN05192553_102395</name>
</gene>
<keyword evidence="2" id="KW-0238">DNA-binding</keyword>
<evidence type="ECO:0000256" key="4">
    <source>
        <dbReference type="SAM" id="MobiDB-lite"/>
    </source>
</evidence>
<evidence type="ECO:0000256" key="2">
    <source>
        <dbReference type="ARBA" id="ARBA00023125"/>
    </source>
</evidence>
<sequence length="69" mass="7850">MMLERPNGAELEVLAIVWEMETASVRQVYERVGREKQTGSTIPKTGQNTHAKGLLARNEKKRNAERPFP</sequence>
<dbReference type="Proteomes" id="UP000199403">
    <property type="component" value="Unassembled WGS sequence"/>
</dbReference>
<feature type="compositionally biased region" description="Polar residues" evidence="4">
    <location>
        <begin position="38"/>
        <end position="50"/>
    </location>
</feature>
<protein>
    <submittedName>
        <fullName evidence="5">Penicillinase repressor</fullName>
    </submittedName>
</protein>
<dbReference type="AlphaFoldDB" id="A0A1H6W8M4"/>
<dbReference type="RefSeq" id="WP_177179588.1">
    <property type="nucleotide sequence ID" value="NZ_FNZH01000002.1"/>
</dbReference>
<dbReference type="Pfam" id="PF03965">
    <property type="entry name" value="Penicillinase_R"/>
    <property type="match status" value="1"/>
</dbReference>
<dbReference type="GO" id="GO:0045892">
    <property type="term" value="P:negative regulation of DNA-templated transcription"/>
    <property type="evidence" value="ECO:0007669"/>
    <property type="project" value="InterPro"/>
</dbReference>
<feature type="compositionally biased region" description="Basic and acidic residues" evidence="4">
    <location>
        <begin position="57"/>
        <end position="69"/>
    </location>
</feature>
<keyword evidence="3" id="KW-0804">Transcription</keyword>
<dbReference type="GO" id="GO:0003677">
    <property type="term" value="F:DNA binding"/>
    <property type="evidence" value="ECO:0007669"/>
    <property type="project" value="UniProtKB-KW"/>
</dbReference>
<evidence type="ECO:0000256" key="1">
    <source>
        <dbReference type="ARBA" id="ARBA00023015"/>
    </source>
</evidence>
<accession>A0A1H6W8M4</accession>
<reference evidence="6" key="1">
    <citation type="submission" date="2016-10" db="EMBL/GenBank/DDBJ databases">
        <authorList>
            <person name="Varghese N."/>
            <person name="Submissions S."/>
        </authorList>
    </citation>
    <scope>NUCLEOTIDE SEQUENCE [LARGE SCALE GENOMIC DNA]</scope>
    <source>
        <strain evidence="6">IBRC-M 10761</strain>
    </source>
</reference>
<evidence type="ECO:0000313" key="5">
    <source>
        <dbReference type="EMBL" id="SEJ10407.1"/>
    </source>
</evidence>
<dbReference type="InterPro" id="IPR005650">
    <property type="entry name" value="BlaI_family"/>
</dbReference>
<dbReference type="EMBL" id="FNZH01000002">
    <property type="protein sequence ID" value="SEJ10407.1"/>
    <property type="molecule type" value="Genomic_DNA"/>
</dbReference>
<keyword evidence="6" id="KW-1185">Reference proteome</keyword>
<keyword evidence="1" id="KW-0805">Transcription regulation</keyword>
<evidence type="ECO:0000313" key="6">
    <source>
        <dbReference type="Proteomes" id="UP000199403"/>
    </source>
</evidence>
<dbReference type="InterPro" id="IPR036388">
    <property type="entry name" value="WH-like_DNA-bd_sf"/>
</dbReference>
<evidence type="ECO:0000256" key="3">
    <source>
        <dbReference type="ARBA" id="ARBA00023163"/>
    </source>
</evidence>
<feature type="region of interest" description="Disordered" evidence="4">
    <location>
        <begin position="33"/>
        <end position="69"/>
    </location>
</feature>
<dbReference type="Gene3D" id="1.10.10.10">
    <property type="entry name" value="Winged helix-like DNA-binding domain superfamily/Winged helix DNA-binding domain"/>
    <property type="match status" value="1"/>
</dbReference>
<name>A0A1H6W8M4_9BACT</name>